<keyword evidence="3" id="KW-1185">Reference proteome</keyword>
<reference evidence="2" key="3">
    <citation type="submission" date="2015-04" db="UniProtKB">
        <authorList>
            <consortium name="EnsemblPlants"/>
        </authorList>
    </citation>
    <scope>IDENTIFICATION</scope>
    <source>
        <strain evidence="2">cv. Jemalong A17</strain>
    </source>
</reference>
<evidence type="ECO:0000313" key="3">
    <source>
        <dbReference type="Proteomes" id="UP000002051"/>
    </source>
</evidence>
<dbReference type="AlphaFoldDB" id="G7KAB0"/>
<name>G7KAB0_MEDTR</name>
<dbReference type="EnsemblPlants" id="AES98012">
    <property type="protein sequence ID" value="AES98012"/>
    <property type="gene ID" value="MTR_5g063070"/>
</dbReference>
<evidence type="ECO:0000313" key="1">
    <source>
        <dbReference type="EMBL" id="AES98012.1"/>
    </source>
</evidence>
<organism evidence="1 3">
    <name type="scientific">Medicago truncatula</name>
    <name type="common">Barrel medic</name>
    <name type="synonym">Medicago tribuloides</name>
    <dbReference type="NCBI Taxonomy" id="3880"/>
    <lineage>
        <taxon>Eukaryota</taxon>
        <taxon>Viridiplantae</taxon>
        <taxon>Streptophyta</taxon>
        <taxon>Embryophyta</taxon>
        <taxon>Tracheophyta</taxon>
        <taxon>Spermatophyta</taxon>
        <taxon>Magnoliopsida</taxon>
        <taxon>eudicotyledons</taxon>
        <taxon>Gunneridae</taxon>
        <taxon>Pentapetalae</taxon>
        <taxon>rosids</taxon>
        <taxon>fabids</taxon>
        <taxon>Fabales</taxon>
        <taxon>Fabaceae</taxon>
        <taxon>Papilionoideae</taxon>
        <taxon>50 kb inversion clade</taxon>
        <taxon>NPAAA clade</taxon>
        <taxon>Hologalegina</taxon>
        <taxon>IRL clade</taxon>
        <taxon>Trifolieae</taxon>
        <taxon>Medicago</taxon>
    </lineage>
</organism>
<gene>
    <name evidence="1" type="ordered locus">MTR_5g063070</name>
</gene>
<protein>
    <submittedName>
        <fullName evidence="1 2">Uncharacterized protein</fullName>
    </submittedName>
</protein>
<dbReference type="EMBL" id="CM001221">
    <property type="protein sequence ID" value="AES98012.1"/>
    <property type="molecule type" value="Genomic_DNA"/>
</dbReference>
<dbReference type="PaxDb" id="3880-AES98012"/>
<dbReference type="Proteomes" id="UP000002051">
    <property type="component" value="Chromosome 5"/>
</dbReference>
<dbReference type="HOGENOM" id="CLU_2964358_0_0_1"/>
<reference evidence="1 3" key="2">
    <citation type="journal article" date="2014" name="BMC Genomics">
        <title>An improved genome release (version Mt4.0) for the model legume Medicago truncatula.</title>
        <authorList>
            <person name="Tang H."/>
            <person name="Krishnakumar V."/>
            <person name="Bidwell S."/>
            <person name="Rosen B."/>
            <person name="Chan A."/>
            <person name="Zhou S."/>
            <person name="Gentzbittel L."/>
            <person name="Childs K.L."/>
            <person name="Yandell M."/>
            <person name="Gundlach H."/>
            <person name="Mayer K.F."/>
            <person name="Schwartz D.C."/>
            <person name="Town C.D."/>
        </authorList>
    </citation>
    <scope>GENOME REANNOTATION</scope>
    <source>
        <strain evidence="2 3">cv. Jemalong A17</strain>
    </source>
</reference>
<reference evidence="1 3" key="1">
    <citation type="journal article" date="2011" name="Nature">
        <title>The Medicago genome provides insight into the evolution of rhizobial symbioses.</title>
        <authorList>
            <person name="Young N.D."/>
            <person name="Debelle F."/>
            <person name="Oldroyd G.E."/>
            <person name="Geurts R."/>
            <person name="Cannon S.B."/>
            <person name="Udvardi M.K."/>
            <person name="Benedito V.A."/>
            <person name="Mayer K.F."/>
            <person name="Gouzy J."/>
            <person name="Schoof H."/>
            <person name="Van de Peer Y."/>
            <person name="Proost S."/>
            <person name="Cook D.R."/>
            <person name="Meyers B.C."/>
            <person name="Spannagl M."/>
            <person name="Cheung F."/>
            <person name="De Mita S."/>
            <person name="Krishnakumar V."/>
            <person name="Gundlach H."/>
            <person name="Zhou S."/>
            <person name="Mudge J."/>
            <person name="Bharti A.K."/>
            <person name="Murray J.D."/>
            <person name="Naoumkina M.A."/>
            <person name="Rosen B."/>
            <person name="Silverstein K.A."/>
            <person name="Tang H."/>
            <person name="Rombauts S."/>
            <person name="Zhao P.X."/>
            <person name="Zhou P."/>
            <person name="Barbe V."/>
            <person name="Bardou P."/>
            <person name="Bechner M."/>
            <person name="Bellec A."/>
            <person name="Berger A."/>
            <person name="Berges H."/>
            <person name="Bidwell S."/>
            <person name="Bisseling T."/>
            <person name="Choisne N."/>
            <person name="Couloux A."/>
            <person name="Denny R."/>
            <person name="Deshpande S."/>
            <person name="Dai X."/>
            <person name="Doyle J.J."/>
            <person name="Dudez A.M."/>
            <person name="Farmer A.D."/>
            <person name="Fouteau S."/>
            <person name="Franken C."/>
            <person name="Gibelin C."/>
            <person name="Gish J."/>
            <person name="Goldstein S."/>
            <person name="Gonzalez A.J."/>
            <person name="Green P.J."/>
            <person name="Hallab A."/>
            <person name="Hartog M."/>
            <person name="Hua A."/>
            <person name="Humphray S.J."/>
            <person name="Jeong D.H."/>
            <person name="Jing Y."/>
            <person name="Jocker A."/>
            <person name="Kenton S.M."/>
            <person name="Kim D.J."/>
            <person name="Klee K."/>
            <person name="Lai H."/>
            <person name="Lang C."/>
            <person name="Lin S."/>
            <person name="Macmil S.L."/>
            <person name="Magdelenat G."/>
            <person name="Matthews L."/>
            <person name="McCorrison J."/>
            <person name="Monaghan E.L."/>
            <person name="Mun J.H."/>
            <person name="Najar F.Z."/>
            <person name="Nicholson C."/>
            <person name="Noirot C."/>
            <person name="O'Bleness M."/>
            <person name="Paule C.R."/>
            <person name="Poulain J."/>
            <person name="Prion F."/>
            <person name="Qin B."/>
            <person name="Qu C."/>
            <person name="Retzel E.F."/>
            <person name="Riddle C."/>
            <person name="Sallet E."/>
            <person name="Samain S."/>
            <person name="Samson N."/>
            <person name="Sanders I."/>
            <person name="Saurat O."/>
            <person name="Scarpelli C."/>
            <person name="Schiex T."/>
            <person name="Segurens B."/>
            <person name="Severin A.J."/>
            <person name="Sherrier D.J."/>
            <person name="Shi R."/>
            <person name="Sims S."/>
            <person name="Singer S.R."/>
            <person name="Sinharoy S."/>
            <person name="Sterck L."/>
            <person name="Viollet A."/>
            <person name="Wang B.B."/>
            <person name="Wang K."/>
            <person name="Wang M."/>
            <person name="Wang X."/>
            <person name="Warfsmann J."/>
            <person name="Weissenbach J."/>
            <person name="White D.D."/>
            <person name="White J.D."/>
            <person name="Wiley G.B."/>
            <person name="Wincker P."/>
            <person name="Xing Y."/>
            <person name="Yang L."/>
            <person name="Yao Z."/>
            <person name="Ying F."/>
            <person name="Zhai J."/>
            <person name="Zhou L."/>
            <person name="Zuber A."/>
            <person name="Denarie J."/>
            <person name="Dixon R.A."/>
            <person name="May G.D."/>
            <person name="Schwartz D.C."/>
            <person name="Rogers J."/>
            <person name="Quetier F."/>
            <person name="Town C.D."/>
            <person name="Roe B.A."/>
        </authorList>
    </citation>
    <scope>NUCLEOTIDE SEQUENCE [LARGE SCALE GENOMIC DNA]</scope>
    <source>
        <strain evidence="1">A17</strain>
        <strain evidence="2 3">cv. Jemalong A17</strain>
    </source>
</reference>
<evidence type="ECO:0000313" key="2">
    <source>
        <dbReference type="EnsemblPlants" id="AES98012"/>
    </source>
</evidence>
<accession>G7KAB0</accession>
<proteinExistence type="predicted"/>
<sequence>MFFISGDNPHLTSWFCGIMLGPTTISKVVSEPTPRFVGPPAIRFSPSGHPSFMSTNQVQ</sequence>